<evidence type="ECO:0000256" key="1">
    <source>
        <dbReference type="ARBA" id="ARBA00001968"/>
    </source>
</evidence>
<dbReference type="GO" id="GO:0016787">
    <property type="term" value="F:hydrolase activity"/>
    <property type="evidence" value="ECO:0007669"/>
    <property type="project" value="UniProtKB-KW"/>
</dbReference>
<comment type="cofactor">
    <cofactor evidence="1">
        <name>a divalent metal cation</name>
        <dbReference type="ChEBI" id="CHEBI:60240"/>
    </cofactor>
</comment>
<evidence type="ECO:0000256" key="3">
    <source>
        <dbReference type="ARBA" id="ARBA00004496"/>
    </source>
</evidence>
<evidence type="ECO:0000313" key="14">
    <source>
        <dbReference type="EMBL" id="KAK3083318.1"/>
    </source>
</evidence>
<feature type="domain" description="DDE Tnp4" evidence="13">
    <location>
        <begin position="52"/>
        <end position="204"/>
    </location>
</feature>
<comment type="function">
    <text evidence="12">Transposase-derived protein that may have nuclease activity. Does not have transposase activity.</text>
</comment>
<dbReference type="EMBL" id="VSWD01000014">
    <property type="protein sequence ID" value="KAK3083318.1"/>
    <property type="molecule type" value="Genomic_DNA"/>
</dbReference>
<dbReference type="GO" id="GO:0005634">
    <property type="term" value="C:nucleus"/>
    <property type="evidence" value="ECO:0007669"/>
    <property type="project" value="UniProtKB-SubCell"/>
</dbReference>
<name>A0AA88XDH0_PINIB</name>
<evidence type="ECO:0000256" key="6">
    <source>
        <dbReference type="ARBA" id="ARBA00022490"/>
    </source>
</evidence>
<keyword evidence="8" id="KW-0479">Metal-binding</keyword>
<comment type="subcellular location">
    <subcellularLocation>
        <location evidence="3">Cytoplasm</location>
    </subcellularLocation>
    <subcellularLocation>
        <location evidence="2">Nucleus</location>
    </subcellularLocation>
</comment>
<evidence type="ECO:0000256" key="7">
    <source>
        <dbReference type="ARBA" id="ARBA00022722"/>
    </source>
</evidence>
<keyword evidence="7" id="KW-0540">Nuclease</keyword>
<keyword evidence="10" id="KW-0539">Nucleus</keyword>
<evidence type="ECO:0000256" key="11">
    <source>
        <dbReference type="ARBA" id="ARBA00030126"/>
    </source>
</evidence>
<keyword evidence="9" id="KW-0378">Hydrolase</keyword>
<evidence type="ECO:0000256" key="12">
    <source>
        <dbReference type="ARBA" id="ARBA00045850"/>
    </source>
</evidence>
<organism evidence="14 15">
    <name type="scientific">Pinctada imbricata</name>
    <name type="common">Atlantic pearl-oyster</name>
    <name type="synonym">Pinctada martensii</name>
    <dbReference type="NCBI Taxonomy" id="66713"/>
    <lineage>
        <taxon>Eukaryota</taxon>
        <taxon>Metazoa</taxon>
        <taxon>Spiralia</taxon>
        <taxon>Lophotrochozoa</taxon>
        <taxon>Mollusca</taxon>
        <taxon>Bivalvia</taxon>
        <taxon>Autobranchia</taxon>
        <taxon>Pteriomorphia</taxon>
        <taxon>Pterioida</taxon>
        <taxon>Pterioidea</taxon>
        <taxon>Pteriidae</taxon>
        <taxon>Pinctada</taxon>
    </lineage>
</organism>
<accession>A0AA88XDH0</accession>
<dbReference type="AlphaFoldDB" id="A0AA88XDH0"/>
<proteinExistence type="inferred from homology"/>
<dbReference type="InterPro" id="IPR045249">
    <property type="entry name" value="HARBI1-like"/>
</dbReference>
<protein>
    <recommendedName>
        <fullName evidence="5">Putative nuclease HARBI1</fullName>
    </recommendedName>
    <alternativeName>
        <fullName evidence="11">Harbinger transposase-derived nuclease</fullName>
    </alternativeName>
</protein>
<dbReference type="Pfam" id="PF13359">
    <property type="entry name" value="DDE_Tnp_4"/>
    <property type="match status" value="1"/>
</dbReference>
<dbReference type="GO" id="GO:0004518">
    <property type="term" value="F:nuclease activity"/>
    <property type="evidence" value="ECO:0007669"/>
    <property type="project" value="UniProtKB-KW"/>
</dbReference>
<evidence type="ECO:0000259" key="13">
    <source>
        <dbReference type="Pfam" id="PF13359"/>
    </source>
</evidence>
<gene>
    <name evidence="14" type="ORF">FSP39_019317</name>
</gene>
<dbReference type="PANTHER" id="PTHR22930:SF267">
    <property type="entry name" value="NUCLEASE HARBI1-RELATED"/>
    <property type="match status" value="1"/>
</dbReference>
<keyword evidence="6" id="KW-0963">Cytoplasm</keyword>
<dbReference type="InterPro" id="IPR026103">
    <property type="entry name" value="HARBI1_animal"/>
</dbReference>
<dbReference type="Proteomes" id="UP001186944">
    <property type="component" value="Unassembled WGS sequence"/>
</dbReference>
<comment type="caution">
    <text evidence="14">The sequence shown here is derived from an EMBL/GenBank/DDBJ whole genome shotgun (WGS) entry which is preliminary data.</text>
</comment>
<evidence type="ECO:0000256" key="8">
    <source>
        <dbReference type="ARBA" id="ARBA00022723"/>
    </source>
</evidence>
<reference evidence="14" key="1">
    <citation type="submission" date="2019-08" db="EMBL/GenBank/DDBJ databases">
        <title>The improved chromosome-level genome for the pearl oyster Pinctada fucata martensii using PacBio sequencing and Hi-C.</title>
        <authorList>
            <person name="Zheng Z."/>
        </authorList>
    </citation>
    <scope>NUCLEOTIDE SEQUENCE</scope>
    <source>
        <strain evidence="14">ZZ-2019</strain>
        <tissue evidence="14">Adductor muscle</tissue>
    </source>
</reference>
<dbReference type="GO" id="GO:0005737">
    <property type="term" value="C:cytoplasm"/>
    <property type="evidence" value="ECO:0007669"/>
    <property type="project" value="UniProtKB-SubCell"/>
</dbReference>
<dbReference type="PANTHER" id="PTHR22930">
    <property type="match status" value="1"/>
</dbReference>
<evidence type="ECO:0000256" key="5">
    <source>
        <dbReference type="ARBA" id="ARBA00015519"/>
    </source>
</evidence>
<comment type="similarity">
    <text evidence="4">Belongs to the HARBI1 family.</text>
</comment>
<sequence>MHERYSIFNISVCSAINSNLKNIGFQTDFKENQGRLLSDITIPQFPNVLGAIDGTLIPIMGMSGDEEHVYVCRKGFHAINVQAVVDANMRFININAKFPGSTHDAYILSHSGIPSLMEGLTDGGWLLGDSGYPLKDWLLTPFISPANRKQQSYNTAHGKTRAVVERTFGVLKSRFRCLHKSGGTLPFAPLKCSKIIEACFRLHNKAIEEKVPLMQGGSVINISNGAVFPEQPCPSAQQRRLRVADRF</sequence>
<dbReference type="PRINTS" id="PR02086">
    <property type="entry name" value="PUTNUCHARBI1"/>
</dbReference>
<evidence type="ECO:0000256" key="10">
    <source>
        <dbReference type="ARBA" id="ARBA00023242"/>
    </source>
</evidence>
<keyword evidence="15" id="KW-1185">Reference proteome</keyword>
<evidence type="ECO:0000256" key="4">
    <source>
        <dbReference type="ARBA" id="ARBA00006958"/>
    </source>
</evidence>
<evidence type="ECO:0000313" key="15">
    <source>
        <dbReference type="Proteomes" id="UP001186944"/>
    </source>
</evidence>
<dbReference type="InterPro" id="IPR027806">
    <property type="entry name" value="HARBI1_dom"/>
</dbReference>
<evidence type="ECO:0000256" key="2">
    <source>
        <dbReference type="ARBA" id="ARBA00004123"/>
    </source>
</evidence>
<dbReference type="GO" id="GO:0046872">
    <property type="term" value="F:metal ion binding"/>
    <property type="evidence" value="ECO:0007669"/>
    <property type="project" value="UniProtKB-KW"/>
</dbReference>
<evidence type="ECO:0000256" key="9">
    <source>
        <dbReference type="ARBA" id="ARBA00022801"/>
    </source>
</evidence>